<feature type="transmembrane region" description="Helical" evidence="1">
    <location>
        <begin position="142"/>
        <end position="160"/>
    </location>
</feature>
<evidence type="ECO:0000313" key="3">
    <source>
        <dbReference type="Proteomes" id="UP000178615"/>
    </source>
</evidence>
<protein>
    <recommendedName>
        <fullName evidence="4">Bacterial Ig-like domain-containing protein</fullName>
    </recommendedName>
</protein>
<keyword evidence="1" id="KW-1133">Transmembrane helix</keyword>
<evidence type="ECO:0000313" key="2">
    <source>
        <dbReference type="EMBL" id="OGC45922.1"/>
    </source>
</evidence>
<dbReference type="EMBL" id="MEUV01000018">
    <property type="protein sequence ID" value="OGC45922.1"/>
    <property type="molecule type" value="Genomic_DNA"/>
</dbReference>
<reference evidence="2 3" key="1">
    <citation type="journal article" date="2016" name="Nat. Commun.">
        <title>Thousands of microbial genomes shed light on interconnected biogeochemical processes in an aquifer system.</title>
        <authorList>
            <person name="Anantharaman K."/>
            <person name="Brown C.T."/>
            <person name="Hug L.A."/>
            <person name="Sharon I."/>
            <person name="Castelle C.J."/>
            <person name="Probst A.J."/>
            <person name="Thomas B.C."/>
            <person name="Singh A."/>
            <person name="Wilkins M.J."/>
            <person name="Karaoz U."/>
            <person name="Brodie E.L."/>
            <person name="Williams K.H."/>
            <person name="Hubbard S.S."/>
            <person name="Banfield J.F."/>
        </authorList>
    </citation>
    <scope>NUCLEOTIDE SEQUENCE [LARGE SCALE GENOMIC DNA]</scope>
</reference>
<dbReference type="InterPro" id="IPR013783">
    <property type="entry name" value="Ig-like_fold"/>
</dbReference>
<evidence type="ECO:0000256" key="1">
    <source>
        <dbReference type="SAM" id="Phobius"/>
    </source>
</evidence>
<keyword evidence="1" id="KW-0812">Transmembrane</keyword>
<keyword evidence="1" id="KW-0472">Membrane</keyword>
<evidence type="ECO:0008006" key="4">
    <source>
        <dbReference type="Google" id="ProtNLM"/>
    </source>
</evidence>
<dbReference type="Gene3D" id="2.60.40.10">
    <property type="entry name" value="Immunoglobulins"/>
    <property type="match status" value="1"/>
</dbReference>
<comment type="caution">
    <text evidence="2">The sequence shown here is derived from an EMBL/GenBank/DDBJ whole genome shotgun (WGS) entry which is preliminary data.</text>
</comment>
<gene>
    <name evidence="2" type="ORF">A2V49_03985</name>
</gene>
<name>A0A1F4UM39_UNCKA</name>
<dbReference type="AlphaFoldDB" id="A0A1F4UM39"/>
<organism evidence="2 3">
    <name type="scientific">candidate division WWE3 bacterium RBG_19FT_COMBO_34_6</name>
    <dbReference type="NCBI Taxonomy" id="1802612"/>
    <lineage>
        <taxon>Bacteria</taxon>
        <taxon>Katanobacteria</taxon>
    </lineage>
</organism>
<dbReference type="Proteomes" id="UP000178615">
    <property type="component" value="Unassembled WGS sequence"/>
</dbReference>
<accession>A0A1F4UM39</accession>
<sequence length="184" mass="19626">MNKICLKLLLTTFIIGFLIKVALAASLTLTNIGALATNNSKYSEWWYTGINPTFKGTTTAGSEVKIKLNSTENKVTADSAGNWSYSATLASGDHTVAITSGSESYSFTLHLGQDMSASDAGVSSPSARQTTTSVPSTGYNQMVGVTTALVLIGAGMYSYVNGMRNQKKIHVKYILKSLDKDNSF</sequence>
<proteinExistence type="predicted"/>